<comment type="function">
    <text evidence="6">HflC and HflK could regulate a protease.</text>
</comment>
<keyword evidence="8" id="KW-0378">Hydrolase</keyword>
<keyword evidence="4" id="KW-1133">Transmembrane helix</keyword>
<dbReference type="PANTHER" id="PTHR42911">
    <property type="entry name" value="MODULATOR OF FTSH PROTEASE HFLC"/>
    <property type="match status" value="1"/>
</dbReference>
<dbReference type="RefSeq" id="WP_133735369.1">
    <property type="nucleotide sequence ID" value="NZ_SOAX01000002.1"/>
</dbReference>
<gene>
    <name evidence="8" type="ORF">DES49_1106</name>
</gene>
<evidence type="ECO:0000256" key="6">
    <source>
        <dbReference type="PIRNR" id="PIRNR005651"/>
    </source>
</evidence>
<dbReference type="GO" id="GO:0006508">
    <property type="term" value="P:proteolysis"/>
    <property type="evidence" value="ECO:0007669"/>
    <property type="project" value="UniProtKB-KW"/>
</dbReference>
<keyword evidence="8" id="KW-0645">Protease</keyword>
<dbReference type="Gene3D" id="3.30.479.30">
    <property type="entry name" value="Band 7 domain"/>
    <property type="match status" value="1"/>
</dbReference>
<evidence type="ECO:0000256" key="2">
    <source>
        <dbReference type="ARBA" id="ARBA00007862"/>
    </source>
</evidence>
<dbReference type="PIRSF" id="PIRSF005651">
    <property type="entry name" value="HflC"/>
    <property type="match status" value="1"/>
</dbReference>
<evidence type="ECO:0000256" key="5">
    <source>
        <dbReference type="ARBA" id="ARBA00023136"/>
    </source>
</evidence>
<dbReference type="CDD" id="cd03405">
    <property type="entry name" value="SPFH_HflC"/>
    <property type="match status" value="1"/>
</dbReference>
<comment type="subcellular location">
    <subcellularLocation>
        <location evidence="1">Membrane</location>
        <topology evidence="1">Single-pass membrane protein</topology>
    </subcellularLocation>
</comment>
<dbReference type="AlphaFoldDB" id="A0A4R7JXU0"/>
<dbReference type="InterPro" id="IPR036013">
    <property type="entry name" value="Band_7/SPFH_dom_sf"/>
</dbReference>
<evidence type="ECO:0000313" key="9">
    <source>
        <dbReference type="Proteomes" id="UP000295830"/>
    </source>
</evidence>
<dbReference type="NCBIfam" id="TIGR01932">
    <property type="entry name" value="hflC"/>
    <property type="match status" value="1"/>
</dbReference>
<sequence>MNTKGILAIISGVVLLYLVSATVYIVPETHRGVLLRFGELIETNIQPGLHFKLPWVDNARHFDVRVLTLNIEQQRYLTIEKKPLDVDSYVTWRIQNVDQFYRATGGDERRAENLLASRIENGLRDQFGVRTMREVVSGARDELMVEITNSVDELTSSEFGIEVIDIRIKGIELPDEVSENVYARMRTSREKEAQEYRSRGRELAEGIRADADRQATVIVAEARRLSEEIRGEGDNQAAGTYADAYGQDRDFYELYRSLTAYESTFQNKSDMFLLDTKSDFLKFIKNSGGAER</sequence>
<dbReference type="EMBL" id="SOAX01000002">
    <property type="protein sequence ID" value="TDT43292.1"/>
    <property type="molecule type" value="Genomic_DNA"/>
</dbReference>
<protein>
    <recommendedName>
        <fullName evidence="6">Protein HflC</fullName>
    </recommendedName>
</protein>
<accession>A0A4R7JXU0</accession>
<reference evidence="8 9" key="1">
    <citation type="submission" date="2019-03" db="EMBL/GenBank/DDBJ databases">
        <title>Genomic Encyclopedia of Type Strains, Phase IV (KMG-IV): sequencing the most valuable type-strain genomes for metagenomic binning, comparative biology and taxonomic classification.</title>
        <authorList>
            <person name="Goeker M."/>
        </authorList>
    </citation>
    <scope>NUCLEOTIDE SEQUENCE [LARGE SCALE GENOMIC DNA]</scope>
    <source>
        <strain evidence="8 9">DSM 15505</strain>
    </source>
</reference>
<dbReference type="InterPro" id="IPR010200">
    <property type="entry name" value="HflC"/>
</dbReference>
<proteinExistence type="inferred from homology"/>
<evidence type="ECO:0000256" key="3">
    <source>
        <dbReference type="ARBA" id="ARBA00022692"/>
    </source>
</evidence>
<dbReference type="SUPFAM" id="SSF117892">
    <property type="entry name" value="Band 7/SPFH domain"/>
    <property type="match status" value="1"/>
</dbReference>
<dbReference type="GO" id="GO:0016020">
    <property type="term" value="C:membrane"/>
    <property type="evidence" value="ECO:0007669"/>
    <property type="project" value="UniProtKB-SubCell"/>
</dbReference>
<keyword evidence="5" id="KW-0472">Membrane</keyword>
<comment type="caution">
    <text evidence="8">The sequence shown here is derived from an EMBL/GenBank/DDBJ whole genome shotgun (WGS) entry which is preliminary data.</text>
</comment>
<keyword evidence="9" id="KW-1185">Reference proteome</keyword>
<dbReference type="InterPro" id="IPR001107">
    <property type="entry name" value="Band_7"/>
</dbReference>
<evidence type="ECO:0000256" key="4">
    <source>
        <dbReference type="ARBA" id="ARBA00022989"/>
    </source>
</evidence>
<comment type="similarity">
    <text evidence="2 6">Belongs to the band 7/mec-2 family. HflC subfamily.</text>
</comment>
<dbReference type="SMART" id="SM00244">
    <property type="entry name" value="PHB"/>
    <property type="match status" value="1"/>
</dbReference>
<name>A0A4R7JXU0_9GAMM</name>
<evidence type="ECO:0000313" key="8">
    <source>
        <dbReference type="EMBL" id="TDT43292.1"/>
    </source>
</evidence>
<dbReference type="Pfam" id="PF01145">
    <property type="entry name" value="Band_7"/>
    <property type="match status" value="1"/>
</dbReference>
<keyword evidence="3" id="KW-0812">Transmembrane</keyword>
<evidence type="ECO:0000259" key="7">
    <source>
        <dbReference type="SMART" id="SM00244"/>
    </source>
</evidence>
<feature type="domain" description="Band 7" evidence="7">
    <location>
        <begin position="21"/>
        <end position="185"/>
    </location>
</feature>
<dbReference type="PANTHER" id="PTHR42911:SF1">
    <property type="entry name" value="MODULATOR OF FTSH PROTEASE HFLC"/>
    <property type="match status" value="1"/>
</dbReference>
<organism evidence="8 9">
    <name type="scientific">Halospina denitrificans</name>
    <dbReference type="NCBI Taxonomy" id="332522"/>
    <lineage>
        <taxon>Bacteria</taxon>
        <taxon>Pseudomonadati</taxon>
        <taxon>Pseudomonadota</taxon>
        <taxon>Gammaproteobacteria</taxon>
        <taxon>Halospina</taxon>
    </lineage>
</organism>
<dbReference type="OrthoDB" id="9812991at2"/>
<dbReference type="Proteomes" id="UP000295830">
    <property type="component" value="Unassembled WGS sequence"/>
</dbReference>
<evidence type="ECO:0000256" key="1">
    <source>
        <dbReference type="ARBA" id="ARBA00004167"/>
    </source>
</evidence>
<dbReference type="GO" id="GO:0008233">
    <property type="term" value="F:peptidase activity"/>
    <property type="evidence" value="ECO:0007669"/>
    <property type="project" value="UniProtKB-KW"/>
</dbReference>